<accession>A0A839SDF7</accession>
<gene>
    <name evidence="4" type="ORF">FHS11_001007</name>
</gene>
<reference evidence="4" key="1">
    <citation type="submission" date="2020-08" db="EMBL/GenBank/DDBJ databases">
        <title>Genomic Encyclopedia of Type Strains, Phase III (KMG-III): the genomes of soil and plant-associated and newly described type strains.</title>
        <authorList>
            <person name="Whitman W."/>
        </authorList>
    </citation>
    <scope>NUCLEOTIDE SEQUENCE [LARGE SCALE GENOMIC DNA]</scope>
    <source>
        <strain evidence="4">CECT 8628</strain>
    </source>
</reference>
<dbReference type="GO" id="GO:0030246">
    <property type="term" value="F:carbohydrate binding"/>
    <property type="evidence" value="ECO:0007669"/>
    <property type="project" value="InterPro"/>
</dbReference>
<dbReference type="EMBL" id="JACHWX010000002">
    <property type="protein sequence ID" value="MBB3054597.1"/>
    <property type="molecule type" value="Genomic_DNA"/>
</dbReference>
<evidence type="ECO:0000313" key="5">
    <source>
        <dbReference type="Proteomes" id="UP000539265"/>
    </source>
</evidence>
<evidence type="ECO:0000313" key="4">
    <source>
        <dbReference type="EMBL" id="MBB3054597.1"/>
    </source>
</evidence>
<dbReference type="Pfam" id="PF13205">
    <property type="entry name" value="Big_5"/>
    <property type="match status" value="1"/>
</dbReference>
<comment type="caution">
    <text evidence="4">The sequence shown here is derived from an EMBL/GenBank/DDBJ whole genome shotgun (WGS) entry which is preliminary data.</text>
</comment>
<dbReference type="Gene3D" id="2.60.40.1120">
    <property type="entry name" value="Carboxypeptidase-like, regulatory domain"/>
    <property type="match status" value="1"/>
</dbReference>
<dbReference type="PROSITE" id="PS51257">
    <property type="entry name" value="PROKAR_LIPOPROTEIN"/>
    <property type="match status" value="1"/>
</dbReference>
<keyword evidence="1 2" id="KW-0732">Signal</keyword>
<dbReference type="InterPro" id="IPR032812">
    <property type="entry name" value="SbsA_Ig"/>
</dbReference>
<dbReference type="Proteomes" id="UP000539265">
    <property type="component" value="Unassembled WGS sequence"/>
</dbReference>
<name>A0A839SDF7_9SPHI</name>
<organism evidence="4 5">
    <name type="scientific">Mucilaginibacter gotjawali</name>
    <dbReference type="NCBI Taxonomy" id="1550579"/>
    <lineage>
        <taxon>Bacteria</taxon>
        <taxon>Pseudomonadati</taxon>
        <taxon>Bacteroidota</taxon>
        <taxon>Sphingobacteriia</taxon>
        <taxon>Sphingobacteriales</taxon>
        <taxon>Sphingobacteriaceae</taxon>
        <taxon>Mucilaginibacter</taxon>
    </lineage>
</organism>
<dbReference type="SUPFAM" id="SSF49452">
    <property type="entry name" value="Starch-binding domain-like"/>
    <property type="match status" value="1"/>
</dbReference>
<keyword evidence="5" id="KW-1185">Reference proteome</keyword>
<protein>
    <submittedName>
        <fullName evidence="4">Uncharacterized protein (DUF2141 family)</fullName>
    </submittedName>
</protein>
<dbReference type="RefSeq" id="WP_096356676.1">
    <property type="nucleotide sequence ID" value="NZ_AP017313.1"/>
</dbReference>
<evidence type="ECO:0000256" key="2">
    <source>
        <dbReference type="SAM" id="SignalP"/>
    </source>
</evidence>
<feature type="signal peptide" evidence="2">
    <location>
        <begin position="1"/>
        <end position="25"/>
    </location>
</feature>
<feature type="chain" id="PRO_5032846363" evidence="2">
    <location>
        <begin position="26"/>
        <end position="544"/>
    </location>
</feature>
<dbReference type="AlphaFoldDB" id="A0A839SDF7"/>
<evidence type="ECO:0000259" key="3">
    <source>
        <dbReference type="Pfam" id="PF13205"/>
    </source>
</evidence>
<feature type="domain" description="SbsA Ig-like" evidence="3">
    <location>
        <begin position="34"/>
        <end position="133"/>
    </location>
</feature>
<sequence length="544" mass="62461">MLNKKCSFLALILPGFLMLMGCANRQAITGGPRDHDPPKLLKATPPNMTRNFKANTIQLDFDEYFKLTNSYTEITMSPAQTKIPEYKTSKKSLIIKLKDTLEKNTTYVINFGKAIADVNESNVMKNFTYVFSTGPHIDSLSMSGRVINTTTGEREKEATVMLFTLKQDSLLFGKKKPTIFTTTDTSGNFSLNNLHDGKYKLYALKEITGGNKIYDNDKELIAFSKNIINLQRDTSNIELKLFKENPEKFKLVEKRFDQDGKLFFSFNKSLDNPSVRITYPPDFDKYKIAEISKTNDTATIYMRNMDFDSLRVTFLDNNKPLDTIAMRKGRKESFIRILTFQYNLSDLKLKPRTPLIATASYPIESFDPALITLKEDSNEVSNFTIVRDTANTRKFTVDYRWKQNANYTLVYNAGAFTDIYAEKNKGTIKHFSLNKPENYSLLTLKVTVPDSGKYYIVQLMDDRNHILRKDVIHKSGPIVYKDYITGKYNISVVYDDNKNGKWDSGNIHLRLQPENIWVDPVVLTLRPNWEQETEVIIPKEPATP</sequence>
<evidence type="ECO:0000256" key="1">
    <source>
        <dbReference type="ARBA" id="ARBA00022729"/>
    </source>
</evidence>
<dbReference type="OrthoDB" id="9809989at2"/>
<proteinExistence type="predicted"/>
<dbReference type="InterPro" id="IPR013784">
    <property type="entry name" value="Carb-bd-like_fold"/>
</dbReference>